<evidence type="ECO:0000256" key="11">
    <source>
        <dbReference type="RuleBase" id="RU003357"/>
    </source>
</evidence>
<evidence type="ECO:0000256" key="1">
    <source>
        <dbReference type="ARBA" id="ARBA00004571"/>
    </source>
</evidence>
<name>A0ABV6I829_9RHOB</name>
<sequence>MSIRTLRLTTAPLAIALTLSAPALAQENVTLDPVILSGGFSPVEAGAYGRAATVLDAEDLRRRGVSSVQDALRALPGVSVGSTGTSNTAVRIRGGETRHTLVLIDGVSAAAGDQPYFLSGLDLADVERIEVLRGPQTVYYGSNAASGVVNIITRRAEATGGYARAEIGNGEALALGQSLVGDRWRLQGDWSWRDDKGFDVSAGDGGDDDGIRRGTLALSGEYEVTETLRFGFSARRSDERYEFDDTNWFASDKDNYLIDSDAEAKRDERIGTVWASRTSLDGRLEQRLAWQDTRHRLEQDNGATSRARTRALKYRATFGLDGSVAEAGQTLALAQDWITDEATGVADNRRETKSTALEYRGAHANGLDVQLGLRHDDSSDFASKTTWNAGLSWRIEDTPLRLHASAGTGVSNPQYFEILGGYGYVGNPNLKPEENRSIDLGIEYSLPDGRGVIDVTWFKERLEDEITFSGLLLPNGTNYYNQDGTSRREGIELAYRQDITDALTVGAAYTYLDARNSDGTVEIRRPRHELTVNASLQTFGGRGWVAADLRHVRDLSDTQYWHDREQYPNGITKDLPDFTTVNLAASYDLTDQARLSARVTNLFDEDYSETWGYAAPGRAAWLGVETRW</sequence>
<evidence type="ECO:0000313" key="16">
    <source>
        <dbReference type="Proteomes" id="UP001589799"/>
    </source>
</evidence>
<dbReference type="Proteomes" id="UP001589799">
    <property type="component" value="Unassembled WGS sequence"/>
</dbReference>
<feature type="domain" description="TonB-dependent receptor plug" evidence="14">
    <location>
        <begin position="51"/>
        <end position="148"/>
    </location>
</feature>
<evidence type="ECO:0000256" key="12">
    <source>
        <dbReference type="SAM" id="SignalP"/>
    </source>
</evidence>
<comment type="similarity">
    <text evidence="10 11">Belongs to the TonB-dependent receptor family.</text>
</comment>
<keyword evidence="6" id="KW-0406">Ion transport</keyword>
<keyword evidence="16" id="KW-1185">Reference proteome</keyword>
<dbReference type="Gene3D" id="2.40.170.20">
    <property type="entry name" value="TonB-dependent receptor, beta-barrel domain"/>
    <property type="match status" value="1"/>
</dbReference>
<dbReference type="InterPro" id="IPR036942">
    <property type="entry name" value="Beta-barrel_TonB_sf"/>
</dbReference>
<accession>A0ABV6I829</accession>
<comment type="caution">
    <text evidence="15">The sequence shown here is derived from an EMBL/GenBank/DDBJ whole genome shotgun (WGS) entry which is preliminary data.</text>
</comment>
<dbReference type="InterPro" id="IPR039426">
    <property type="entry name" value="TonB-dep_rcpt-like"/>
</dbReference>
<feature type="domain" description="TonB-dependent receptor-like beta-barrel" evidence="13">
    <location>
        <begin position="188"/>
        <end position="602"/>
    </location>
</feature>
<proteinExistence type="inferred from homology"/>
<dbReference type="EMBL" id="JBHLWE010000038">
    <property type="protein sequence ID" value="MFC0341458.1"/>
    <property type="molecule type" value="Genomic_DNA"/>
</dbReference>
<reference evidence="15 16" key="1">
    <citation type="submission" date="2024-09" db="EMBL/GenBank/DDBJ databases">
        <authorList>
            <person name="Sun Q."/>
            <person name="Mori K."/>
        </authorList>
    </citation>
    <scope>NUCLEOTIDE SEQUENCE [LARGE SCALE GENOMIC DNA]</scope>
    <source>
        <strain evidence="15 16">KCTC 22789</strain>
    </source>
</reference>
<dbReference type="PANTHER" id="PTHR30069">
    <property type="entry name" value="TONB-DEPENDENT OUTER MEMBRANE RECEPTOR"/>
    <property type="match status" value="1"/>
</dbReference>
<evidence type="ECO:0000259" key="13">
    <source>
        <dbReference type="Pfam" id="PF00593"/>
    </source>
</evidence>
<dbReference type="PROSITE" id="PS52016">
    <property type="entry name" value="TONB_DEPENDENT_REC_3"/>
    <property type="match status" value="1"/>
</dbReference>
<evidence type="ECO:0000313" key="15">
    <source>
        <dbReference type="EMBL" id="MFC0341458.1"/>
    </source>
</evidence>
<evidence type="ECO:0000256" key="3">
    <source>
        <dbReference type="ARBA" id="ARBA00022452"/>
    </source>
</evidence>
<evidence type="ECO:0000256" key="8">
    <source>
        <dbReference type="ARBA" id="ARBA00023136"/>
    </source>
</evidence>
<dbReference type="RefSeq" id="WP_377699090.1">
    <property type="nucleotide sequence ID" value="NZ_JBHLWE010000038.1"/>
</dbReference>
<keyword evidence="5 12" id="KW-0732">Signal</keyword>
<dbReference type="InterPro" id="IPR000531">
    <property type="entry name" value="Beta-barrel_TonB"/>
</dbReference>
<dbReference type="CDD" id="cd01347">
    <property type="entry name" value="ligand_gated_channel"/>
    <property type="match status" value="1"/>
</dbReference>
<evidence type="ECO:0000256" key="5">
    <source>
        <dbReference type="ARBA" id="ARBA00022729"/>
    </source>
</evidence>
<evidence type="ECO:0000256" key="4">
    <source>
        <dbReference type="ARBA" id="ARBA00022692"/>
    </source>
</evidence>
<dbReference type="SUPFAM" id="SSF56935">
    <property type="entry name" value="Porins"/>
    <property type="match status" value="1"/>
</dbReference>
<dbReference type="Pfam" id="PF00593">
    <property type="entry name" value="TonB_dep_Rec_b-barrel"/>
    <property type="match status" value="1"/>
</dbReference>
<evidence type="ECO:0000259" key="14">
    <source>
        <dbReference type="Pfam" id="PF07715"/>
    </source>
</evidence>
<dbReference type="InterPro" id="IPR012910">
    <property type="entry name" value="Plug_dom"/>
</dbReference>
<keyword evidence="9 10" id="KW-0998">Cell outer membrane</keyword>
<evidence type="ECO:0000256" key="2">
    <source>
        <dbReference type="ARBA" id="ARBA00022448"/>
    </source>
</evidence>
<keyword evidence="3 10" id="KW-1134">Transmembrane beta strand</keyword>
<keyword evidence="4 10" id="KW-0812">Transmembrane</keyword>
<keyword evidence="7 11" id="KW-0798">TonB box</keyword>
<evidence type="ECO:0000256" key="10">
    <source>
        <dbReference type="PROSITE-ProRule" id="PRU01360"/>
    </source>
</evidence>
<keyword evidence="8 10" id="KW-0472">Membrane</keyword>
<dbReference type="Pfam" id="PF07715">
    <property type="entry name" value="Plug"/>
    <property type="match status" value="1"/>
</dbReference>
<evidence type="ECO:0000256" key="7">
    <source>
        <dbReference type="ARBA" id="ARBA00023077"/>
    </source>
</evidence>
<dbReference type="Gene3D" id="2.170.130.10">
    <property type="entry name" value="TonB-dependent receptor, plug domain"/>
    <property type="match status" value="1"/>
</dbReference>
<evidence type="ECO:0000256" key="9">
    <source>
        <dbReference type="ARBA" id="ARBA00023237"/>
    </source>
</evidence>
<keyword evidence="15" id="KW-0675">Receptor</keyword>
<feature type="chain" id="PRO_5046005118" evidence="12">
    <location>
        <begin position="26"/>
        <end position="628"/>
    </location>
</feature>
<evidence type="ECO:0000256" key="6">
    <source>
        <dbReference type="ARBA" id="ARBA00023065"/>
    </source>
</evidence>
<gene>
    <name evidence="15" type="ORF">ACFFII_11875</name>
</gene>
<protein>
    <submittedName>
        <fullName evidence="15">TonB-dependent receptor plug domain-containing protein</fullName>
    </submittedName>
</protein>
<dbReference type="InterPro" id="IPR037066">
    <property type="entry name" value="Plug_dom_sf"/>
</dbReference>
<feature type="signal peptide" evidence="12">
    <location>
        <begin position="1"/>
        <end position="25"/>
    </location>
</feature>
<comment type="subcellular location">
    <subcellularLocation>
        <location evidence="1 10">Cell outer membrane</location>
        <topology evidence="1 10">Multi-pass membrane protein</topology>
    </subcellularLocation>
</comment>
<organism evidence="15 16">
    <name type="scientific">Paracoccus niistensis</name>
    <dbReference type="NCBI Taxonomy" id="632935"/>
    <lineage>
        <taxon>Bacteria</taxon>
        <taxon>Pseudomonadati</taxon>
        <taxon>Pseudomonadota</taxon>
        <taxon>Alphaproteobacteria</taxon>
        <taxon>Rhodobacterales</taxon>
        <taxon>Paracoccaceae</taxon>
        <taxon>Paracoccus</taxon>
    </lineage>
</organism>
<keyword evidence="2 10" id="KW-0813">Transport</keyword>
<dbReference type="PANTHER" id="PTHR30069:SF53">
    <property type="entry name" value="COLICIN I RECEPTOR-RELATED"/>
    <property type="match status" value="1"/>
</dbReference>